<dbReference type="Gene3D" id="3.30.460.10">
    <property type="entry name" value="Beta Polymerase, domain 2"/>
    <property type="match status" value="1"/>
</dbReference>
<protein>
    <recommendedName>
        <fullName evidence="2">Poly(A) RNA polymerase mitochondrial-like central palm domain-containing protein</fullName>
    </recommendedName>
</protein>
<keyword evidence="4" id="KW-1185">Reference proteome</keyword>
<gene>
    <name evidence="3" type="ORF">FOZ63_018183</name>
</gene>
<evidence type="ECO:0000313" key="3">
    <source>
        <dbReference type="EMBL" id="KAF4720009.1"/>
    </source>
</evidence>
<dbReference type="InterPro" id="IPR054708">
    <property type="entry name" value="MTPAP-like_central"/>
</dbReference>
<dbReference type="InterPro" id="IPR043519">
    <property type="entry name" value="NT_sf"/>
</dbReference>
<feature type="non-terminal residue" evidence="3">
    <location>
        <position position="1"/>
    </location>
</feature>
<evidence type="ECO:0000256" key="1">
    <source>
        <dbReference type="SAM" id="MobiDB-lite"/>
    </source>
</evidence>
<proteinExistence type="predicted"/>
<dbReference type="Pfam" id="PF22600">
    <property type="entry name" value="MTPAP-like_central"/>
    <property type="match status" value="1"/>
</dbReference>
<feature type="domain" description="Poly(A) RNA polymerase mitochondrial-like central palm" evidence="2">
    <location>
        <begin position="19"/>
        <end position="143"/>
    </location>
</feature>
<comment type="caution">
    <text evidence="3">The sequence shown here is derived from an EMBL/GenBank/DDBJ whole genome shotgun (WGS) entry which is preliminary data.</text>
</comment>
<dbReference type="Proteomes" id="UP000553632">
    <property type="component" value="Unassembled WGS sequence"/>
</dbReference>
<reference evidence="3 4" key="1">
    <citation type="submission" date="2020-04" db="EMBL/GenBank/DDBJ databases">
        <title>Perkinsus olseni comparative genomics.</title>
        <authorList>
            <person name="Bogema D.R."/>
        </authorList>
    </citation>
    <scope>NUCLEOTIDE SEQUENCE [LARGE SCALE GENOMIC DNA]</scope>
    <source>
        <strain evidence="3 4">ATCC PRA-207</strain>
    </source>
</reference>
<dbReference type="CDD" id="cd05403">
    <property type="entry name" value="NT_KNTase_like"/>
    <property type="match status" value="1"/>
</dbReference>
<evidence type="ECO:0000313" key="4">
    <source>
        <dbReference type="Proteomes" id="UP000553632"/>
    </source>
</evidence>
<sequence>LAEDMFPRPERIDWLHQQFNEVNEILMGSPLGVGGRVYGSLVNGFPTAHSDIDVAVELREEVKEELLAKQIEAAKEARAEAESEGSGLSDREEDNDKEMTTKARDRKATIAAIELLGEEFDKRGYVVNEVVSARVPILLLVKEFTGRSSLVDWSWRMVIMARS</sequence>
<organism evidence="3 4">
    <name type="scientific">Perkinsus olseni</name>
    <name type="common">Perkinsus atlanticus</name>
    <dbReference type="NCBI Taxonomy" id="32597"/>
    <lineage>
        <taxon>Eukaryota</taxon>
        <taxon>Sar</taxon>
        <taxon>Alveolata</taxon>
        <taxon>Perkinsozoa</taxon>
        <taxon>Perkinsea</taxon>
        <taxon>Perkinsida</taxon>
        <taxon>Perkinsidae</taxon>
        <taxon>Perkinsus</taxon>
    </lineage>
</organism>
<dbReference type="SUPFAM" id="SSF81301">
    <property type="entry name" value="Nucleotidyltransferase"/>
    <property type="match status" value="1"/>
</dbReference>
<dbReference type="AlphaFoldDB" id="A0A7J6RGV5"/>
<dbReference type="EMBL" id="JABANO010025560">
    <property type="protein sequence ID" value="KAF4720009.1"/>
    <property type="molecule type" value="Genomic_DNA"/>
</dbReference>
<name>A0A7J6RGV5_PEROL</name>
<evidence type="ECO:0000259" key="2">
    <source>
        <dbReference type="Pfam" id="PF22600"/>
    </source>
</evidence>
<feature type="region of interest" description="Disordered" evidence="1">
    <location>
        <begin position="77"/>
        <end position="103"/>
    </location>
</feature>
<accession>A0A7J6RGV5</accession>